<dbReference type="Gene3D" id="1.10.3990.20">
    <property type="entry name" value="protein bp1543"/>
    <property type="match status" value="1"/>
</dbReference>
<evidence type="ECO:0000313" key="2">
    <source>
        <dbReference type="EMBL" id="CDX62864.1"/>
    </source>
</evidence>
<accession>A0A0K2W776</accession>
<dbReference type="EMBL" id="CCND01000050">
    <property type="protein sequence ID" value="CDX62864.1"/>
    <property type="molecule type" value="Genomic_DNA"/>
</dbReference>
<dbReference type="AlphaFoldDB" id="A0A0K2W776"/>
<feature type="domain" description="Ribbon-helix-helix" evidence="1">
    <location>
        <begin position="16"/>
        <end position="82"/>
    </location>
</feature>
<gene>
    <name evidence="2" type="ORF">MPL1032_70098</name>
</gene>
<dbReference type="InterPro" id="IPR038268">
    <property type="entry name" value="RHH_sf"/>
</dbReference>
<proteinExistence type="predicted"/>
<organism evidence="2 3">
    <name type="scientific">Mesorhizobium plurifarium</name>
    <dbReference type="NCBI Taxonomy" id="69974"/>
    <lineage>
        <taxon>Bacteria</taxon>
        <taxon>Pseudomonadati</taxon>
        <taxon>Pseudomonadota</taxon>
        <taxon>Alphaproteobacteria</taxon>
        <taxon>Hyphomicrobiales</taxon>
        <taxon>Phyllobacteriaceae</taxon>
        <taxon>Mesorhizobium</taxon>
    </lineage>
</organism>
<sequence length="97" mass="10835">MCKLLARQDPRRFTQTSRSLRISGQSTSIRLETAFWEILDAIAAGEGMSVSRLVASLYEEAVDLHGEVANFASLLRTVCLIYQGERAEMAIRRHPPA</sequence>
<evidence type="ECO:0000259" key="1">
    <source>
        <dbReference type="Pfam" id="PF13467"/>
    </source>
</evidence>
<evidence type="ECO:0000313" key="3">
    <source>
        <dbReference type="Proteomes" id="UP000182888"/>
    </source>
</evidence>
<reference evidence="3" key="1">
    <citation type="submission" date="2014-08" db="EMBL/GenBank/DDBJ databases">
        <authorList>
            <person name="Edwards T."/>
        </authorList>
    </citation>
    <scope>NUCLEOTIDE SEQUENCE [LARGE SCALE GENOMIC DNA]</scope>
</reference>
<dbReference type="Pfam" id="PF13467">
    <property type="entry name" value="RHH_4"/>
    <property type="match status" value="1"/>
</dbReference>
<dbReference type="InterPro" id="IPR027373">
    <property type="entry name" value="RHH_dom"/>
</dbReference>
<dbReference type="Proteomes" id="UP000182888">
    <property type="component" value="Unassembled WGS sequence"/>
</dbReference>
<protein>
    <recommendedName>
        <fullName evidence="1">Ribbon-helix-helix domain-containing protein</fullName>
    </recommendedName>
</protein>
<name>A0A0K2W776_MESPL</name>